<keyword evidence="2" id="KW-1185">Reference proteome</keyword>
<name>A0ACB7TIZ7_HYAAI</name>
<dbReference type="Proteomes" id="UP000821845">
    <property type="component" value="Chromosome 1"/>
</dbReference>
<reference evidence="1" key="1">
    <citation type="submission" date="2020-05" db="EMBL/GenBank/DDBJ databases">
        <title>Large-scale comparative analyses of tick genomes elucidate their genetic diversity and vector capacities.</title>
        <authorList>
            <person name="Jia N."/>
            <person name="Wang J."/>
            <person name="Shi W."/>
            <person name="Du L."/>
            <person name="Sun Y."/>
            <person name="Zhan W."/>
            <person name="Jiang J."/>
            <person name="Wang Q."/>
            <person name="Zhang B."/>
            <person name="Ji P."/>
            <person name="Sakyi L.B."/>
            <person name="Cui X."/>
            <person name="Yuan T."/>
            <person name="Jiang B."/>
            <person name="Yang W."/>
            <person name="Lam T.T.-Y."/>
            <person name="Chang Q."/>
            <person name="Ding S."/>
            <person name="Wang X."/>
            <person name="Zhu J."/>
            <person name="Ruan X."/>
            <person name="Zhao L."/>
            <person name="Wei J."/>
            <person name="Que T."/>
            <person name="Du C."/>
            <person name="Cheng J."/>
            <person name="Dai P."/>
            <person name="Han X."/>
            <person name="Huang E."/>
            <person name="Gao Y."/>
            <person name="Liu J."/>
            <person name="Shao H."/>
            <person name="Ye R."/>
            <person name="Li L."/>
            <person name="Wei W."/>
            <person name="Wang X."/>
            <person name="Wang C."/>
            <person name="Yang T."/>
            <person name="Huo Q."/>
            <person name="Li W."/>
            <person name="Guo W."/>
            <person name="Chen H."/>
            <person name="Zhou L."/>
            <person name="Ni X."/>
            <person name="Tian J."/>
            <person name="Zhou Y."/>
            <person name="Sheng Y."/>
            <person name="Liu T."/>
            <person name="Pan Y."/>
            <person name="Xia L."/>
            <person name="Li J."/>
            <person name="Zhao F."/>
            <person name="Cao W."/>
        </authorList>
    </citation>
    <scope>NUCLEOTIDE SEQUENCE</scope>
    <source>
        <strain evidence="1">Hyas-2018</strain>
    </source>
</reference>
<accession>A0ACB7TIZ7</accession>
<sequence length="108" mass="12300">MLIQIVLQKVRKTLADVAVSRSDSAFYMPQLHKDLQPTSLEFKALHFKDPSHLLNNALEDEIRTSLFMVVHNFVVHFLDLLKPPPELRRKFGLVCVAVGMAMKSLKSV</sequence>
<dbReference type="EMBL" id="CM023481">
    <property type="protein sequence ID" value="KAH6945337.1"/>
    <property type="molecule type" value="Genomic_DNA"/>
</dbReference>
<proteinExistence type="predicted"/>
<organism evidence="1 2">
    <name type="scientific">Hyalomma asiaticum</name>
    <name type="common">Tick</name>
    <dbReference type="NCBI Taxonomy" id="266040"/>
    <lineage>
        <taxon>Eukaryota</taxon>
        <taxon>Metazoa</taxon>
        <taxon>Ecdysozoa</taxon>
        <taxon>Arthropoda</taxon>
        <taxon>Chelicerata</taxon>
        <taxon>Arachnida</taxon>
        <taxon>Acari</taxon>
        <taxon>Parasitiformes</taxon>
        <taxon>Ixodida</taxon>
        <taxon>Ixodoidea</taxon>
        <taxon>Ixodidae</taxon>
        <taxon>Hyalomminae</taxon>
        <taxon>Hyalomma</taxon>
    </lineage>
</organism>
<evidence type="ECO:0000313" key="1">
    <source>
        <dbReference type="EMBL" id="KAH6945337.1"/>
    </source>
</evidence>
<protein>
    <submittedName>
        <fullName evidence="1">Uncharacterized protein</fullName>
    </submittedName>
</protein>
<comment type="caution">
    <text evidence="1">The sequence shown here is derived from an EMBL/GenBank/DDBJ whole genome shotgun (WGS) entry which is preliminary data.</text>
</comment>
<gene>
    <name evidence="1" type="ORF">HPB50_007901</name>
</gene>
<evidence type="ECO:0000313" key="2">
    <source>
        <dbReference type="Proteomes" id="UP000821845"/>
    </source>
</evidence>